<name>A0AA96IZ64_9VIRU</name>
<evidence type="ECO:0000313" key="1">
    <source>
        <dbReference type="EMBL" id="WNL50309.1"/>
    </source>
</evidence>
<sequence>MLKKDTFLADSKCHCFCSTVVQNFHEHFDGMALRGLCEKRVIGHLLSLNCFFKYFQKIFFIQQKS</sequence>
<protein>
    <submittedName>
        <fullName evidence="1">Uncharacterized protein</fullName>
    </submittedName>
</protein>
<organism evidence="1">
    <name type="scientific">Marseillevirus sp</name>
    <dbReference type="NCBI Taxonomy" id="2809551"/>
    <lineage>
        <taxon>Viruses</taxon>
        <taxon>Varidnaviria</taxon>
        <taxon>Bamfordvirae</taxon>
        <taxon>Nucleocytoviricota</taxon>
        <taxon>Megaviricetes</taxon>
        <taxon>Pimascovirales</taxon>
        <taxon>Pimascovirales incertae sedis</taxon>
        <taxon>Marseilleviridae</taxon>
        <taxon>Marseillevirus</taxon>
    </lineage>
</organism>
<dbReference type="EMBL" id="OR343189">
    <property type="protein sequence ID" value="WNL50309.1"/>
    <property type="molecule type" value="Genomic_DNA"/>
</dbReference>
<gene>
    <name evidence="1" type="ORF">MarDSR_270</name>
</gene>
<proteinExistence type="predicted"/>
<accession>A0AA96IZ64</accession>
<reference evidence="1" key="1">
    <citation type="submission" date="2023-07" db="EMBL/GenBank/DDBJ databases">
        <authorList>
            <person name="Xia Y."/>
        </authorList>
    </citation>
    <scope>NUCLEOTIDE SEQUENCE</scope>
    <source>
        <strain evidence="1">E</strain>
    </source>
</reference>